<organism evidence="12 13">
    <name type="scientific">Branchiostoma lanceolatum</name>
    <name type="common">Common lancelet</name>
    <name type="synonym">Amphioxus lanceolatum</name>
    <dbReference type="NCBI Taxonomy" id="7740"/>
    <lineage>
        <taxon>Eukaryota</taxon>
        <taxon>Metazoa</taxon>
        <taxon>Chordata</taxon>
        <taxon>Cephalochordata</taxon>
        <taxon>Leptocardii</taxon>
        <taxon>Amphioxiformes</taxon>
        <taxon>Branchiostomatidae</taxon>
        <taxon>Branchiostoma</taxon>
    </lineage>
</organism>
<evidence type="ECO:0000256" key="6">
    <source>
        <dbReference type="ARBA" id="ARBA00023136"/>
    </source>
</evidence>
<feature type="compositionally biased region" description="Polar residues" evidence="9">
    <location>
        <begin position="214"/>
        <end position="225"/>
    </location>
</feature>
<feature type="transmembrane region" description="Helical" evidence="10">
    <location>
        <begin position="123"/>
        <end position="146"/>
    </location>
</feature>
<evidence type="ECO:0000256" key="8">
    <source>
        <dbReference type="ARBA" id="ARBA00023224"/>
    </source>
</evidence>
<evidence type="ECO:0000256" key="7">
    <source>
        <dbReference type="ARBA" id="ARBA00023170"/>
    </source>
</evidence>
<gene>
    <name evidence="12" type="primary">GPR84</name>
    <name evidence="12" type="ORF">BLAG_LOCUS17262</name>
</gene>
<sequence length="490" mass="54032">MNQPIEFVGVALGILVTVLGTVGNIATIATITSNRKLLTVSTAFIVNLSVADLLYSAVLQPITVHSYISGRWEFGPVFCSVFGYVLFLLFGVSELTLCAVALNRYFLIVHPSKYRSIYNRTGAAVMIGVSWLLPALSLLPPAIGVWGRFTFFEKVSTCSFDREVSASFTTALFSVYCIVPTIVMCFSYACILRTVRTSANKFNKKKRAPKRGQKNSNAFSEASELNSLSEGTTTVKANGKKPSDVKISVDLEMDDVFTVAGSDSTRGMKRCTGSSPSSKQKQTDRNSNSNPELDNDRSSKEKKNIGARTTSLITIPNLTAKKKKGSLHGRSPRRHSLVVDHSSVREVSPSRLGRARTYFSETDHTSNLDSVGDDLAENTQSNERTDPDSSARRIRAQNRVSRNVRLAKMTFAVFVAFSVCFLPYMVLSIVDKANSGEVWLYKLCAMVAWLNACTNPIIYSLMNKQLRNGLFVMLGKCRDVLRKTVTGQDF</sequence>
<evidence type="ECO:0000313" key="12">
    <source>
        <dbReference type="EMBL" id="CAH1262006.1"/>
    </source>
</evidence>
<feature type="transmembrane region" description="Helical" evidence="10">
    <location>
        <begin position="6"/>
        <end position="25"/>
    </location>
</feature>
<feature type="compositionally biased region" description="Polar residues" evidence="9">
    <location>
        <begin position="272"/>
        <end position="292"/>
    </location>
</feature>
<evidence type="ECO:0000256" key="4">
    <source>
        <dbReference type="ARBA" id="ARBA00022989"/>
    </source>
</evidence>
<proteinExistence type="predicted"/>
<keyword evidence="8" id="KW-0807">Transducer</keyword>
<dbReference type="Pfam" id="PF00001">
    <property type="entry name" value="7tm_1"/>
    <property type="match status" value="1"/>
</dbReference>
<evidence type="ECO:0000256" key="3">
    <source>
        <dbReference type="ARBA" id="ARBA00022692"/>
    </source>
</evidence>
<dbReference type="Gene3D" id="1.20.1070.10">
    <property type="entry name" value="Rhodopsin 7-helix transmembrane proteins"/>
    <property type="match status" value="2"/>
</dbReference>
<dbReference type="PROSITE" id="PS50262">
    <property type="entry name" value="G_PROTEIN_RECEP_F1_2"/>
    <property type="match status" value="1"/>
</dbReference>
<accession>A0A8J9ZU31</accession>
<feature type="domain" description="G-protein coupled receptors family 1 profile" evidence="11">
    <location>
        <begin position="23"/>
        <end position="459"/>
    </location>
</feature>
<evidence type="ECO:0000256" key="9">
    <source>
        <dbReference type="SAM" id="MobiDB-lite"/>
    </source>
</evidence>
<feature type="compositionally biased region" description="Basic and acidic residues" evidence="9">
    <location>
        <begin position="294"/>
        <end position="304"/>
    </location>
</feature>
<comment type="subcellular location">
    <subcellularLocation>
        <location evidence="1">Cell membrane</location>
        <topology evidence="1">Multi-pass membrane protein</topology>
    </subcellularLocation>
</comment>
<feature type="compositionally biased region" description="Basic residues" evidence="9">
    <location>
        <begin position="202"/>
        <end position="213"/>
    </location>
</feature>
<evidence type="ECO:0000256" key="5">
    <source>
        <dbReference type="ARBA" id="ARBA00023040"/>
    </source>
</evidence>
<name>A0A8J9ZU31_BRALA</name>
<feature type="compositionally biased region" description="Basic residues" evidence="9">
    <location>
        <begin position="320"/>
        <end position="336"/>
    </location>
</feature>
<keyword evidence="2" id="KW-1003">Cell membrane</keyword>
<feature type="region of interest" description="Disordered" evidence="9">
    <location>
        <begin position="202"/>
        <end position="225"/>
    </location>
</feature>
<dbReference type="PANTHER" id="PTHR24228:SF74">
    <property type="entry name" value="G-PROTEIN COUPLED RECEPTORS FAMILY 1 PROFILE DOMAIN-CONTAINING PROTEIN"/>
    <property type="match status" value="1"/>
</dbReference>
<feature type="transmembrane region" description="Helical" evidence="10">
    <location>
        <begin position="166"/>
        <end position="191"/>
    </location>
</feature>
<dbReference type="GO" id="GO:0005886">
    <property type="term" value="C:plasma membrane"/>
    <property type="evidence" value="ECO:0007669"/>
    <property type="project" value="UniProtKB-SubCell"/>
</dbReference>
<feature type="transmembrane region" description="Helical" evidence="10">
    <location>
        <begin position="37"/>
        <end position="62"/>
    </location>
</feature>
<dbReference type="PRINTS" id="PR00237">
    <property type="entry name" value="GPCRRHODOPSN"/>
</dbReference>
<keyword evidence="7" id="KW-0675">Receptor</keyword>
<protein>
    <submittedName>
        <fullName evidence="12">GPR84 protein</fullName>
    </submittedName>
</protein>
<dbReference type="GO" id="GO:0004930">
    <property type="term" value="F:G protein-coupled receptor activity"/>
    <property type="evidence" value="ECO:0007669"/>
    <property type="project" value="UniProtKB-KW"/>
</dbReference>
<feature type="region of interest" description="Disordered" evidence="9">
    <location>
        <begin position="264"/>
        <end position="394"/>
    </location>
</feature>
<dbReference type="InterPro" id="IPR000276">
    <property type="entry name" value="GPCR_Rhodpsn"/>
</dbReference>
<dbReference type="AlphaFoldDB" id="A0A8J9ZU31"/>
<reference evidence="12" key="1">
    <citation type="submission" date="2022-01" db="EMBL/GenBank/DDBJ databases">
        <authorList>
            <person name="Braso-Vives M."/>
        </authorList>
    </citation>
    <scope>NUCLEOTIDE SEQUENCE</scope>
</reference>
<evidence type="ECO:0000259" key="11">
    <source>
        <dbReference type="PROSITE" id="PS50262"/>
    </source>
</evidence>
<keyword evidence="4 10" id="KW-1133">Transmembrane helix</keyword>
<evidence type="ECO:0000313" key="13">
    <source>
        <dbReference type="Proteomes" id="UP000838412"/>
    </source>
</evidence>
<keyword evidence="5" id="KW-0297">G-protein coupled receptor</keyword>
<evidence type="ECO:0000256" key="2">
    <source>
        <dbReference type="ARBA" id="ARBA00022475"/>
    </source>
</evidence>
<keyword evidence="6 10" id="KW-0472">Membrane</keyword>
<feature type="transmembrane region" description="Helical" evidence="10">
    <location>
        <begin position="439"/>
        <end position="461"/>
    </location>
</feature>
<dbReference type="PANTHER" id="PTHR24228">
    <property type="entry name" value="B2 BRADYKININ RECEPTOR/ANGIOTENSIN II RECEPTOR"/>
    <property type="match status" value="1"/>
</dbReference>
<dbReference type="Proteomes" id="UP000838412">
    <property type="component" value="Chromosome 4"/>
</dbReference>
<evidence type="ECO:0000256" key="1">
    <source>
        <dbReference type="ARBA" id="ARBA00004651"/>
    </source>
</evidence>
<dbReference type="EMBL" id="OV696689">
    <property type="protein sequence ID" value="CAH1262006.1"/>
    <property type="molecule type" value="Genomic_DNA"/>
</dbReference>
<feature type="transmembrane region" description="Helical" evidence="10">
    <location>
        <begin position="409"/>
        <end position="427"/>
    </location>
</feature>
<evidence type="ECO:0000256" key="10">
    <source>
        <dbReference type="SAM" id="Phobius"/>
    </source>
</evidence>
<keyword evidence="13" id="KW-1185">Reference proteome</keyword>
<dbReference type="InterPro" id="IPR017452">
    <property type="entry name" value="GPCR_Rhodpsn_7TM"/>
</dbReference>
<feature type="compositionally biased region" description="Polar residues" evidence="9">
    <location>
        <begin position="307"/>
        <end position="317"/>
    </location>
</feature>
<dbReference type="SUPFAM" id="SSF81321">
    <property type="entry name" value="Family A G protein-coupled receptor-like"/>
    <property type="match status" value="1"/>
</dbReference>
<keyword evidence="3 10" id="KW-0812">Transmembrane</keyword>
<dbReference type="OrthoDB" id="6117944at2759"/>
<feature type="transmembrane region" description="Helical" evidence="10">
    <location>
        <begin position="82"/>
        <end position="102"/>
    </location>
</feature>